<gene>
    <name evidence="1" type="ORF">GCM10022267_55110</name>
</gene>
<accession>A0ABP7BJL6</accession>
<evidence type="ECO:0000313" key="1">
    <source>
        <dbReference type="EMBL" id="GAA3661873.1"/>
    </source>
</evidence>
<keyword evidence="2" id="KW-1185">Reference proteome</keyword>
<proteinExistence type="predicted"/>
<dbReference type="Proteomes" id="UP001500711">
    <property type="component" value="Unassembled WGS sequence"/>
</dbReference>
<evidence type="ECO:0000313" key="2">
    <source>
        <dbReference type="Proteomes" id="UP001500711"/>
    </source>
</evidence>
<comment type="caution">
    <text evidence="1">The sequence shown here is derived from an EMBL/GenBank/DDBJ whole genome shotgun (WGS) entry which is preliminary data.</text>
</comment>
<dbReference type="EMBL" id="BAABBE010000016">
    <property type="protein sequence ID" value="GAA3661873.1"/>
    <property type="molecule type" value="Genomic_DNA"/>
</dbReference>
<name>A0ABP7BJL6_9PSEU</name>
<protein>
    <submittedName>
        <fullName evidence="1">Uncharacterized protein</fullName>
    </submittedName>
</protein>
<reference evidence="2" key="1">
    <citation type="journal article" date="2019" name="Int. J. Syst. Evol. Microbiol.">
        <title>The Global Catalogue of Microorganisms (GCM) 10K type strain sequencing project: providing services to taxonomists for standard genome sequencing and annotation.</title>
        <authorList>
            <consortium name="The Broad Institute Genomics Platform"/>
            <consortium name="The Broad Institute Genome Sequencing Center for Infectious Disease"/>
            <person name="Wu L."/>
            <person name="Ma J."/>
        </authorList>
    </citation>
    <scope>NUCLEOTIDE SEQUENCE [LARGE SCALE GENOMIC DNA]</scope>
    <source>
        <strain evidence="2">JCM 17494</strain>
    </source>
</reference>
<sequence>MVLLDSDGRTPRWSPARLGTWMKTRTALNGVEAPPMRAVAPLDGGITWAEQASGGGQSRPSARIRAALRGIMSAWTYRRAGFGPATMLLAHVLDG</sequence>
<organism evidence="1 2">
    <name type="scientific">Lentzea roselyniae</name>
    <dbReference type="NCBI Taxonomy" id="531940"/>
    <lineage>
        <taxon>Bacteria</taxon>
        <taxon>Bacillati</taxon>
        <taxon>Actinomycetota</taxon>
        <taxon>Actinomycetes</taxon>
        <taxon>Pseudonocardiales</taxon>
        <taxon>Pseudonocardiaceae</taxon>
        <taxon>Lentzea</taxon>
    </lineage>
</organism>